<reference evidence="2" key="2">
    <citation type="submission" date="2013-10" db="EMBL/GenBank/DDBJ databases">
        <authorList>
            <person name="Aslett M."/>
        </authorList>
    </citation>
    <scope>NUCLEOTIDE SEQUENCE [LARGE SCALE GENOMIC DNA]</scope>
    <source>
        <strain evidence="2">Houghton</strain>
    </source>
</reference>
<evidence type="ECO:0000313" key="3">
    <source>
        <dbReference type="Proteomes" id="UP000030747"/>
    </source>
</evidence>
<reference evidence="2" key="1">
    <citation type="submission" date="2013-10" db="EMBL/GenBank/DDBJ databases">
        <title>Genomic analysis of the causative agents of coccidiosis in chickens.</title>
        <authorList>
            <person name="Reid A.J."/>
            <person name="Blake D."/>
            <person name="Billington K."/>
            <person name="Browne H."/>
            <person name="Dunn M."/>
            <person name="Hung S."/>
            <person name="Kawahara F."/>
            <person name="Miranda-Saavedra D."/>
            <person name="Mourier T."/>
            <person name="Nagra H."/>
            <person name="Otto T.D."/>
            <person name="Rawlings N."/>
            <person name="Sanchez A."/>
            <person name="Sanders M."/>
            <person name="Subramaniam C."/>
            <person name="Tay Y."/>
            <person name="Dear P."/>
            <person name="Doerig C."/>
            <person name="Gruber A."/>
            <person name="Parkinson J."/>
            <person name="Shirley M."/>
            <person name="Wan K.L."/>
            <person name="Berriman M."/>
            <person name="Tomley F."/>
            <person name="Pain A."/>
        </authorList>
    </citation>
    <scope>NUCLEOTIDE SEQUENCE [LARGE SCALE GENOMIC DNA]</scope>
    <source>
        <strain evidence="2">Houghton</strain>
    </source>
</reference>
<dbReference type="VEuPathDB" id="ToxoDB:ETH2_1331800"/>
<dbReference type="VEuPathDB" id="ToxoDB:ETH_00029465"/>
<protein>
    <recommendedName>
        <fullName evidence="4">VPS9 domain-containing protein</fullName>
    </recommendedName>
</protein>
<organism evidence="2 3">
    <name type="scientific">Eimeria tenella</name>
    <name type="common">Coccidian parasite</name>
    <dbReference type="NCBI Taxonomy" id="5802"/>
    <lineage>
        <taxon>Eukaryota</taxon>
        <taxon>Sar</taxon>
        <taxon>Alveolata</taxon>
        <taxon>Apicomplexa</taxon>
        <taxon>Conoidasida</taxon>
        <taxon>Coccidia</taxon>
        <taxon>Eucoccidiorida</taxon>
        <taxon>Eimeriorina</taxon>
        <taxon>Eimeriidae</taxon>
        <taxon>Eimeria</taxon>
    </lineage>
</organism>
<dbReference type="InterPro" id="IPR037191">
    <property type="entry name" value="VPS9_dom_sf"/>
</dbReference>
<dbReference type="GeneID" id="25254974"/>
<dbReference type="EMBL" id="HG674134">
    <property type="protein sequence ID" value="CDJ39022.1"/>
    <property type="molecule type" value="Genomic_DNA"/>
</dbReference>
<name>U6KLP9_EIMTE</name>
<evidence type="ECO:0000256" key="1">
    <source>
        <dbReference type="SAM" id="MobiDB-lite"/>
    </source>
</evidence>
<dbReference type="OrthoDB" id="411646at2759"/>
<dbReference type="OMA" id="PREAQFD"/>
<evidence type="ECO:0008006" key="4">
    <source>
        <dbReference type="Google" id="ProtNLM"/>
    </source>
</evidence>
<feature type="region of interest" description="Disordered" evidence="1">
    <location>
        <begin position="132"/>
        <end position="186"/>
    </location>
</feature>
<dbReference type="RefSeq" id="XP_013229777.1">
    <property type="nucleotide sequence ID" value="XM_013374323.1"/>
</dbReference>
<accession>U6KLP9</accession>
<proteinExistence type="predicted"/>
<dbReference type="AlphaFoldDB" id="U6KLP9"/>
<dbReference type="SUPFAM" id="SSF109993">
    <property type="entry name" value="VPS9 domain"/>
    <property type="match status" value="1"/>
</dbReference>
<dbReference type="Proteomes" id="UP000030747">
    <property type="component" value="Unassembled WGS sequence"/>
</dbReference>
<evidence type="ECO:0000313" key="2">
    <source>
        <dbReference type="EMBL" id="CDJ39022.1"/>
    </source>
</evidence>
<sequence>MEGSKGGGRPRSLGEHLILQLLQRSHEELLAAALSNNSSPCLLLLPQESQLKGFHIDQAFLETHILQGTPYKDTYVNLRGQEVDRVGQELTASLGFRAKVCVSILREEQLFAAGGPFTCLLISTPLLPLPAGRQSDGVAPTGAPASSARKPEDAERGPQGAPGAPGPQGPQGPPGGPLSPDSPVPFLSATETQQKVERWWRQGAPGALAERGVHAEIERFKATYVLVPGLDGALAQRLRRLTAACCRHLPQGLAESKEAARVMERFVWLEAHDRLWPFFLEAGESKQKEIERGLLIFRTSVASSLEALGLRRELRGTDTREAGKELGKVPSMLLPHEKLQQLCRAVDAIHRACNSAVAAAAASKGPLGLAREDAVEVCCEDLVALLVLALAEGGAAAFVASYLHMLVLLLQQVRAFVSLPGPASLVLLPSSSSSSSSSGSISSSSNKGVLSFLAACVSLLSALGRAACMRGL</sequence>
<dbReference type="Gene3D" id="1.20.5.320">
    <property type="entry name" value="6-Phosphogluconate Dehydrogenase, domain 3"/>
    <property type="match status" value="1"/>
</dbReference>
<keyword evidence="3" id="KW-1185">Reference proteome</keyword>
<feature type="compositionally biased region" description="Pro residues" evidence="1">
    <location>
        <begin position="164"/>
        <end position="183"/>
    </location>
</feature>
<gene>
    <name evidence="2" type="ORF">ETH_00029465</name>
</gene>